<dbReference type="AlphaFoldDB" id="A0A2T2ZWX8"/>
<dbReference type="GO" id="GO:0046854">
    <property type="term" value="P:phosphatidylinositol phosphate biosynthetic process"/>
    <property type="evidence" value="ECO:0007669"/>
    <property type="project" value="InterPro"/>
</dbReference>
<dbReference type="STRING" id="2025994.A0A2T2ZWX8"/>
<reference evidence="8 9" key="1">
    <citation type="journal article" date="2018" name="Mycol. Prog.">
        <title>Coniella lustricola, a new species from submerged detritus.</title>
        <authorList>
            <person name="Raudabaugh D.B."/>
            <person name="Iturriaga T."/>
            <person name="Carver A."/>
            <person name="Mondo S."/>
            <person name="Pangilinan J."/>
            <person name="Lipzen A."/>
            <person name="He G."/>
            <person name="Amirebrahimi M."/>
            <person name="Grigoriev I.V."/>
            <person name="Miller A.N."/>
        </authorList>
    </citation>
    <scope>NUCLEOTIDE SEQUENCE [LARGE SCALE GENOMIC DNA]</scope>
    <source>
        <strain evidence="8 9">B22-T-1</strain>
    </source>
</reference>
<dbReference type="SUPFAM" id="SSF48371">
    <property type="entry name" value="ARM repeat"/>
    <property type="match status" value="1"/>
</dbReference>
<dbReference type="InterPro" id="IPR000403">
    <property type="entry name" value="PI3/4_kinase_cat_dom"/>
</dbReference>
<keyword evidence="3" id="KW-0808">Transferase</keyword>
<dbReference type="PANTHER" id="PTHR10048">
    <property type="entry name" value="PHOSPHATIDYLINOSITOL KINASE"/>
    <property type="match status" value="1"/>
</dbReference>
<evidence type="ECO:0000313" key="8">
    <source>
        <dbReference type="EMBL" id="PSR78730.1"/>
    </source>
</evidence>
<dbReference type="Pfam" id="PF21245">
    <property type="entry name" value="PI4KB-PIK1_PIK"/>
    <property type="match status" value="1"/>
</dbReference>
<dbReference type="InterPro" id="IPR021601">
    <property type="entry name" value="Phosphatidylino_kinase_fungi"/>
</dbReference>
<dbReference type="GO" id="GO:0048015">
    <property type="term" value="P:phosphatidylinositol-mediated signaling"/>
    <property type="evidence" value="ECO:0007669"/>
    <property type="project" value="TreeGrafter"/>
</dbReference>
<feature type="compositionally biased region" description="Low complexity" evidence="5">
    <location>
        <begin position="282"/>
        <end position="293"/>
    </location>
</feature>
<dbReference type="InterPro" id="IPR057754">
    <property type="entry name" value="PI4-kinase_beta/PIK1_cat"/>
</dbReference>
<evidence type="ECO:0000259" key="7">
    <source>
        <dbReference type="PROSITE" id="PS51545"/>
    </source>
</evidence>
<dbReference type="InterPro" id="IPR018936">
    <property type="entry name" value="PI3/4_kinase_CS"/>
</dbReference>
<dbReference type="InterPro" id="IPR015433">
    <property type="entry name" value="PI3/4_kinase"/>
</dbReference>
<dbReference type="FunCoup" id="A0A2T2ZWX8">
    <property type="interactions" value="830"/>
</dbReference>
<sequence>MSWDLLQRFIDSDVFNQNPFLPVFYLTRYADHVGIHHILCHKLRQFPYEDIEFFLPQLCHLIVSIDNESMALEEFILDLCEESVTGALLTYWLFQSYVHDLAANPQSEAFRTCRRVYNKVQHVVFGLGEAVRHDKIKENALPVTILASFVLASVAVPGLARAVGPMAVSQARRPQPIDNTVVTTEPTNQNQHKITRAHTVSASGANRPRRALRETGRVTSAPDPRGSPDLNQAHAESPRRSNLPPSRPTSSSGSTVTSPIRETGTKRLPKHLDLGAAGARLSTSSLPLPDLKSPLPPRPPTPQSAGIKTSMRSPESSTLTRRHSHHAKSAMNQADMSALQRARVLRSNYFRCQTQFLSALEDISNRLVTVPKAARLSALRGELGMLAQDLTDAMVLVDIPFICPPTLTDGSPARSKHHRIVRLNPAEATVLNSAEKVPYLLMVEILRDDFTFDPESSDNRKLLPQLLEQGARRIFDLSESARAPAASRAPEPTAEHSTDSVFEPSSGDLANSPQLRPVDSNLSDKTVADKKPTPQRQPSLTPTISSTSELVTPRTSAASTSRSTSPSGRSLRKMTITAAPSKTSVDQPDFSALAIHMRTASQMLAQLEATSGKRPKGEVAAIQAKIIASMQKLEEQNFDVDDGQGPTFDQIMAKTQAQNIATTTDLDEDTNLDPAINASAGVERMENDFKTGGLQRKSDRDDPSAAVFGEAWEAKRERIRRSSPYGWMKNWDLVSVIVKTGSDLRQEAFACQLIDVCNRIWIDAEVNVWVKVMRILVTGETSGLIETITNGVSLHSIKRSLTLASVEAGQNPRRRIATLKDHFVKAFGDTDSDAYKAGVDAFKRSLAAYSMISYVLQLKDRHNGNILIDNEGHIVHIDFGFMLSNSPGSVAFEAAPFKLTHEYVEVLGGIGSPEWEDFKKLCKQAFLALRKSADNIVDLVTMMGKDSTMPCYAAGVSSVQLTLRQRFQPQLSPENAEQFVETDLIGKSMGSYYTRLYDTFQFRTQGIY</sequence>
<evidence type="ECO:0000256" key="3">
    <source>
        <dbReference type="ARBA" id="ARBA00022679"/>
    </source>
</evidence>
<dbReference type="Pfam" id="PF11522">
    <property type="entry name" value="Pik1"/>
    <property type="match status" value="1"/>
</dbReference>
<dbReference type="OrthoDB" id="10264149at2759"/>
<feature type="region of interest" description="Disordered" evidence="5">
    <location>
        <begin position="168"/>
        <end position="269"/>
    </location>
</feature>
<evidence type="ECO:0000256" key="4">
    <source>
        <dbReference type="ARBA" id="ARBA00022777"/>
    </source>
</evidence>
<comment type="catalytic activity">
    <reaction evidence="1">
        <text>a 1,2-diacyl-sn-glycero-3-phospho-(1D-myo-inositol) + ATP = a 1,2-diacyl-sn-glycero-3-phospho-(1D-myo-inositol 4-phosphate) + ADP + H(+)</text>
        <dbReference type="Rhea" id="RHEA:19877"/>
        <dbReference type="ChEBI" id="CHEBI:15378"/>
        <dbReference type="ChEBI" id="CHEBI:30616"/>
        <dbReference type="ChEBI" id="CHEBI:57880"/>
        <dbReference type="ChEBI" id="CHEBI:58178"/>
        <dbReference type="ChEBI" id="CHEBI:456216"/>
        <dbReference type="EC" id="2.7.1.67"/>
    </reaction>
</comment>
<dbReference type="SMART" id="SM00146">
    <property type="entry name" value="PI3Kc"/>
    <property type="match status" value="1"/>
</dbReference>
<dbReference type="PROSITE" id="PS51545">
    <property type="entry name" value="PIK_HELICAL"/>
    <property type="match status" value="1"/>
</dbReference>
<dbReference type="Gene3D" id="1.10.1070.11">
    <property type="entry name" value="Phosphatidylinositol 3-/4-kinase, catalytic domain"/>
    <property type="match status" value="1"/>
</dbReference>
<dbReference type="EC" id="2.7.1.67" evidence="2"/>
<dbReference type="Gene3D" id="6.10.140.1260">
    <property type="match status" value="1"/>
</dbReference>
<dbReference type="PANTHER" id="PTHR10048:SF22">
    <property type="entry name" value="PHOSPHATIDYLINOSITOL 4-KINASE BETA"/>
    <property type="match status" value="1"/>
</dbReference>
<dbReference type="SUPFAM" id="SSF56112">
    <property type="entry name" value="Protein kinase-like (PK-like)"/>
    <property type="match status" value="1"/>
</dbReference>
<dbReference type="PROSITE" id="PS50290">
    <property type="entry name" value="PI3_4_KINASE_3"/>
    <property type="match status" value="1"/>
</dbReference>
<feature type="compositionally biased region" description="Polar residues" evidence="5">
    <location>
        <begin position="508"/>
        <end position="524"/>
    </location>
</feature>
<dbReference type="Gene3D" id="3.30.1010.10">
    <property type="entry name" value="Phosphatidylinositol 3-kinase Catalytic Subunit, Chain A, domain 4"/>
    <property type="match status" value="1"/>
</dbReference>
<organism evidence="8 9">
    <name type="scientific">Coniella lustricola</name>
    <dbReference type="NCBI Taxonomy" id="2025994"/>
    <lineage>
        <taxon>Eukaryota</taxon>
        <taxon>Fungi</taxon>
        <taxon>Dikarya</taxon>
        <taxon>Ascomycota</taxon>
        <taxon>Pezizomycotina</taxon>
        <taxon>Sordariomycetes</taxon>
        <taxon>Sordariomycetidae</taxon>
        <taxon>Diaporthales</taxon>
        <taxon>Schizoparmaceae</taxon>
        <taxon>Coniella</taxon>
    </lineage>
</organism>
<name>A0A2T2ZWX8_9PEZI</name>
<feature type="compositionally biased region" description="Low complexity" evidence="5">
    <location>
        <begin position="240"/>
        <end position="259"/>
    </location>
</feature>
<dbReference type="InParanoid" id="A0A2T2ZWX8"/>
<dbReference type="GO" id="GO:0016020">
    <property type="term" value="C:membrane"/>
    <property type="evidence" value="ECO:0007669"/>
    <property type="project" value="TreeGrafter"/>
</dbReference>
<evidence type="ECO:0000313" key="9">
    <source>
        <dbReference type="Proteomes" id="UP000241462"/>
    </source>
</evidence>
<feature type="domain" description="PIK helical" evidence="7">
    <location>
        <begin position="1"/>
        <end position="120"/>
    </location>
</feature>
<feature type="compositionally biased region" description="Low complexity" evidence="5">
    <location>
        <begin position="481"/>
        <end position="492"/>
    </location>
</feature>
<evidence type="ECO:0000256" key="5">
    <source>
        <dbReference type="SAM" id="MobiDB-lite"/>
    </source>
</evidence>
<feature type="region of interest" description="Disordered" evidence="5">
    <location>
        <begin position="282"/>
        <end position="335"/>
    </location>
</feature>
<dbReference type="Pfam" id="PF00454">
    <property type="entry name" value="PI3_PI4_kinase"/>
    <property type="match status" value="1"/>
</dbReference>
<keyword evidence="9" id="KW-1185">Reference proteome</keyword>
<evidence type="ECO:0000259" key="6">
    <source>
        <dbReference type="PROSITE" id="PS50290"/>
    </source>
</evidence>
<dbReference type="PROSITE" id="PS00916">
    <property type="entry name" value="PI3_4_KINASE_2"/>
    <property type="match status" value="1"/>
</dbReference>
<dbReference type="GO" id="GO:0005737">
    <property type="term" value="C:cytoplasm"/>
    <property type="evidence" value="ECO:0007669"/>
    <property type="project" value="TreeGrafter"/>
</dbReference>
<dbReference type="FunFam" id="1.10.1070.11:FF:000016">
    <property type="entry name" value="PIK1p Phosphatidylinositol 4-kinase"/>
    <property type="match status" value="1"/>
</dbReference>
<feature type="region of interest" description="Disordered" evidence="5">
    <location>
        <begin position="481"/>
        <end position="572"/>
    </location>
</feature>
<evidence type="ECO:0000256" key="2">
    <source>
        <dbReference type="ARBA" id="ARBA00012169"/>
    </source>
</evidence>
<keyword evidence="4 8" id="KW-0418">Kinase</keyword>
<feature type="compositionally biased region" description="Polar residues" evidence="5">
    <location>
        <begin position="177"/>
        <end position="204"/>
    </location>
</feature>
<accession>A0A2T2ZWX8</accession>
<dbReference type="InterPro" id="IPR016024">
    <property type="entry name" value="ARM-type_fold"/>
</dbReference>
<feature type="compositionally biased region" description="Low complexity" evidence="5">
    <location>
        <begin position="552"/>
        <end position="567"/>
    </location>
</feature>
<gene>
    <name evidence="8" type="ORF">BD289DRAFT_376334</name>
</gene>
<dbReference type="GO" id="GO:0004430">
    <property type="term" value="F:1-phosphatidylinositol 4-kinase activity"/>
    <property type="evidence" value="ECO:0007669"/>
    <property type="project" value="UniProtKB-EC"/>
</dbReference>
<evidence type="ECO:0000256" key="1">
    <source>
        <dbReference type="ARBA" id="ARBA00001686"/>
    </source>
</evidence>
<dbReference type="EMBL" id="KZ678595">
    <property type="protein sequence ID" value="PSR78730.1"/>
    <property type="molecule type" value="Genomic_DNA"/>
</dbReference>
<feature type="compositionally biased region" description="Polar residues" evidence="5">
    <location>
        <begin position="306"/>
        <end position="319"/>
    </location>
</feature>
<protein>
    <recommendedName>
        <fullName evidence="2">1-phosphatidylinositol 4-kinase</fullName>
        <ecNumber evidence="2">2.7.1.67</ecNumber>
    </recommendedName>
</protein>
<dbReference type="CDD" id="cd05168">
    <property type="entry name" value="PI4Kc_III_beta"/>
    <property type="match status" value="1"/>
</dbReference>
<feature type="domain" description="PI3K/PI4K catalytic" evidence="6">
    <location>
        <begin position="713"/>
        <end position="992"/>
    </location>
</feature>
<dbReference type="Proteomes" id="UP000241462">
    <property type="component" value="Unassembled WGS sequence"/>
</dbReference>
<proteinExistence type="predicted"/>
<dbReference type="InterPro" id="IPR036940">
    <property type="entry name" value="PI3/4_kinase_cat_sf"/>
</dbReference>
<dbReference type="InterPro" id="IPR049160">
    <property type="entry name" value="PI4KB-PIK1_PIK"/>
</dbReference>
<dbReference type="InterPro" id="IPR001263">
    <property type="entry name" value="PI3K_accessory_dom"/>
</dbReference>
<dbReference type="InterPro" id="IPR011009">
    <property type="entry name" value="Kinase-like_dom_sf"/>
</dbReference>
<feature type="compositionally biased region" description="Polar residues" evidence="5">
    <location>
        <begin position="534"/>
        <end position="550"/>
    </location>
</feature>